<keyword evidence="1" id="KW-0812">Transmembrane</keyword>
<dbReference type="InterPro" id="IPR005069">
    <property type="entry name" value="Nucl-diP-sugar_transferase"/>
</dbReference>
<dbReference type="Pfam" id="PF03407">
    <property type="entry name" value="Nucleotid_trans"/>
    <property type="match status" value="1"/>
</dbReference>
<evidence type="ECO:0000313" key="3">
    <source>
        <dbReference type="EMBL" id="RZC62030.1"/>
    </source>
</evidence>
<dbReference type="AlphaFoldDB" id="A0A4Y7JPQ9"/>
<dbReference type="Gramene" id="RZC62030">
    <property type="protein sequence ID" value="RZC62030"/>
    <property type="gene ID" value="C5167_023769"/>
</dbReference>
<name>A0A4Y7JPQ9_PAPSO</name>
<sequence>MGHFKNVVRNLVVPSIFIIGLICILFWTPDISTRISSFQYYQQCDLVSNEIAATTRVALSPQDELETALREASAGNNKTVIIAIINKAYVEGEMTMLSVFLQSFWLGEDTRYLINHLLLVSVDQVSYERCKFLRLHCYRLVTEGVDFGREKLYNSQEFKNMMWRRTELLADVLRRGYSFIFTDADVMWLRDPLKMLRNQDLNQTDDIQMSCDGFNGDPWSGFNSKALNTGFYYVKSSNNTIALFNTWYRMKEDPHFNAKKDQDALKVLFNWGVLRNLKIRWLDTLYFSGFCQDSKDIKLVSTVHANCCRSINAKVIDLMSVLKEWKKFRGGAPPINAVNETIWSPHLECGNSWKRKIRV</sequence>
<keyword evidence="1" id="KW-0472">Membrane</keyword>
<gene>
    <name evidence="3" type="ORF">C5167_023769</name>
</gene>
<evidence type="ECO:0000313" key="4">
    <source>
        <dbReference type="Proteomes" id="UP000316621"/>
    </source>
</evidence>
<dbReference type="InterPro" id="IPR044821">
    <property type="entry name" value="At1g28695/At4g15970-like"/>
</dbReference>
<dbReference type="OMA" id="VNETIWS"/>
<feature type="domain" description="Nucleotide-diphospho-sugar transferase" evidence="2">
    <location>
        <begin position="113"/>
        <end position="317"/>
    </location>
</feature>
<dbReference type="PANTHER" id="PTHR46038">
    <property type="entry name" value="EXPRESSED PROTEIN-RELATED"/>
    <property type="match status" value="1"/>
</dbReference>
<accession>A0A4Y7JPQ9</accession>
<dbReference type="EMBL" id="CM010719">
    <property type="protein sequence ID" value="RZC62030.1"/>
    <property type="molecule type" value="Genomic_DNA"/>
</dbReference>
<dbReference type="Proteomes" id="UP000316621">
    <property type="component" value="Chromosome 5"/>
</dbReference>
<keyword evidence="1" id="KW-1133">Transmembrane helix</keyword>
<evidence type="ECO:0000256" key="1">
    <source>
        <dbReference type="SAM" id="Phobius"/>
    </source>
</evidence>
<dbReference type="OrthoDB" id="540503at2759"/>
<keyword evidence="4" id="KW-1185">Reference proteome</keyword>
<organism evidence="3 4">
    <name type="scientific">Papaver somniferum</name>
    <name type="common">Opium poppy</name>
    <dbReference type="NCBI Taxonomy" id="3469"/>
    <lineage>
        <taxon>Eukaryota</taxon>
        <taxon>Viridiplantae</taxon>
        <taxon>Streptophyta</taxon>
        <taxon>Embryophyta</taxon>
        <taxon>Tracheophyta</taxon>
        <taxon>Spermatophyta</taxon>
        <taxon>Magnoliopsida</taxon>
        <taxon>Ranunculales</taxon>
        <taxon>Papaveraceae</taxon>
        <taxon>Papaveroideae</taxon>
        <taxon>Papaver</taxon>
    </lineage>
</organism>
<feature type="transmembrane region" description="Helical" evidence="1">
    <location>
        <begin position="7"/>
        <end position="27"/>
    </location>
</feature>
<reference evidence="3 4" key="1">
    <citation type="journal article" date="2018" name="Science">
        <title>The opium poppy genome and morphinan production.</title>
        <authorList>
            <person name="Guo L."/>
            <person name="Winzer T."/>
            <person name="Yang X."/>
            <person name="Li Y."/>
            <person name="Ning Z."/>
            <person name="He Z."/>
            <person name="Teodor R."/>
            <person name="Lu Y."/>
            <person name="Bowser T.A."/>
            <person name="Graham I.A."/>
            <person name="Ye K."/>
        </authorList>
    </citation>
    <scope>NUCLEOTIDE SEQUENCE [LARGE SCALE GENOMIC DNA]</scope>
    <source>
        <strain evidence="4">cv. HN1</strain>
        <tissue evidence="3">Leaves</tissue>
    </source>
</reference>
<dbReference type="PANTHER" id="PTHR46038:SF12">
    <property type="entry name" value="OS03G0731800 PROTEIN"/>
    <property type="match status" value="1"/>
</dbReference>
<proteinExistence type="predicted"/>
<evidence type="ECO:0000259" key="2">
    <source>
        <dbReference type="Pfam" id="PF03407"/>
    </source>
</evidence>
<protein>
    <recommendedName>
        <fullName evidence="2">Nucleotide-diphospho-sugar transferase domain-containing protein</fullName>
    </recommendedName>
</protein>